<dbReference type="Proteomes" id="UP001152646">
    <property type="component" value="Unassembled WGS sequence"/>
</dbReference>
<gene>
    <name evidence="3" type="ORF">PSALAMII_LOCUS10538</name>
</gene>
<feature type="compositionally biased region" description="Polar residues" evidence="1">
    <location>
        <begin position="430"/>
        <end position="439"/>
    </location>
</feature>
<feature type="compositionally biased region" description="Basic and acidic residues" evidence="1">
    <location>
        <begin position="575"/>
        <end position="585"/>
    </location>
</feature>
<dbReference type="GO" id="GO:0035861">
    <property type="term" value="C:site of double-strand break"/>
    <property type="evidence" value="ECO:0007669"/>
    <property type="project" value="TreeGrafter"/>
</dbReference>
<dbReference type="InterPro" id="IPR052800">
    <property type="entry name" value="DNA_Repair_Helicase_ZGRF1"/>
</dbReference>
<reference evidence="3" key="1">
    <citation type="submission" date="2021-07" db="EMBL/GenBank/DDBJ databases">
        <authorList>
            <person name="Branca A.L. A."/>
        </authorList>
    </citation>
    <scope>NUCLEOTIDE SEQUENCE</scope>
</reference>
<dbReference type="InterPro" id="IPR018838">
    <property type="entry name" value="ZGRF1-like_N"/>
</dbReference>
<comment type="caution">
    <text evidence="3">The sequence shown here is derived from an EMBL/GenBank/DDBJ whole genome shotgun (WGS) entry which is preliminary data.</text>
</comment>
<evidence type="ECO:0000313" key="3">
    <source>
        <dbReference type="EMBL" id="CAG8424180.1"/>
    </source>
</evidence>
<feature type="compositionally biased region" description="Low complexity" evidence="1">
    <location>
        <begin position="440"/>
        <end position="449"/>
    </location>
</feature>
<dbReference type="OrthoDB" id="6513042at2759"/>
<feature type="region of interest" description="Disordered" evidence="1">
    <location>
        <begin position="565"/>
        <end position="618"/>
    </location>
</feature>
<feature type="domain" description="5'-3' DNA helicase ZGRF1-like N-terminal" evidence="2">
    <location>
        <begin position="22"/>
        <end position="102"/>
    </location>
</feature>
<name>A0A9W4JZL2_9EURO</name>
<feature type="compositionally biased region" description="Polar residues" evidence="1">
    <location>
        <begin position="367"/>
        <end position="383"/>
    </location>
</feature>
<accession>A0A9W4JZL2</accession>
<feature type="region of interest" description="Disordered" evidence="1">
    <location>
        <begin position="235"/>
        <end position="527"/>
    </location>
</feature>
<dbReference type="PANTHER" id="PTHR28535">
    <property type="entry name" value="ZINC FINGER GRF-TYPE CONTAINING 1"/>
    <property type="match status" value="1"/>
</dbReference>
<evidence type="ECO:0000259" key="2">
    <source>
        <dbReference type="Pfam" id="PF10382"/>
    </source>
</evidence>
<dbReference type="GO" id="GO:0006302">
    <property type="term" value="P:double-strand break repair"/>
    <property type="evidence" value="ECO:0007669"/>
    <property type="project" value="TreeGrafter"/>
</dbReference>
<organism evidence="3 4">
    <name type="scientific">Penicillium salamii</name>
    <dbReference type="NCBI Taxonomy" id="1612424"/>
    <lineage>
        <taxon>Eukaryota</taxon>
        <taxon>Fungi</taxon>
        <taxon>Dikarya</taxon>
        <taxon>Ascomycota</taxon>
        <taxon>Pezizomycotina</taxon>
        <taxon>Eurotiomycetes</taxon>
        <taxon>Eurotiomycetidae</taxon>
        <taxon>Eurotiales</taxon>
        <taxon>Aspergillaceae</taxon>
        <taxon>Penicillium</taxon>
    </lineage>
</organism>
<dbReference type="Pfam" id="PF10382">
    <property type="entry name" value="ZGRF1-like_N"/>
    <property type="match status" value="1"/>
</dbReference>
<protein>
    <recommendedName>
        <fullName evidence="2">5'-3' DNA helicase ZGRF1-like N-terminal domain-containing protein</fullName>
    </recommendedName>
</protein>
<proteinExistence type="predicted"/>
<dbReference type="GO" id="GO:0005634">
    <property type="term" value="C:nucleus"/>
    <property type="evidence" value="ECO:0007669"/>
    <property type="project" value="TreeGrafter"/>
</dbReference>
<feature type="compositionally biased region" description="Low complexity" evidence="1">
    <location>
        <begin position="470"/>
        <end position="481"/>
    </location>
</feature>
<dbReference type="AlphaFoldDB" id="A0A9W4JZL2"/>
<feature type="compositionally biased region" description="Polar residues" evidence="1">
    <location>
        <begin position="112"/>
        <end position="146"/>
    </location>
</feature>
<feature type="compositionally biased region" description="Polar residues" evidence="1">
    <location>
        <begin position="188"/>
        <end position="201"/>
    </location>
</feature>
<dbReference type="PANTHER" id="PTHR28535:SF1">
    <property type="entry name" value="PROTEIN ZGRF1"/>
    <property type="match status" value="1"/>
</dbReference>
<feature type="compositionally biased region" description="Pro residues" evidence="1">
    <location>
        <begin position="354"/>
        <end position="365"/>
    </location>
</feature>
<sequence length="642" mass="69685">MMSTPSSSARRPPQSPQVTAEVLKFRCLYTHDLRRKAKRWHDGNLRYHKHNKRVMVYDDQGNFVGDHHWRSSDEVQDGDEMELDKGVLIEVCENVGTTETDITNLYEKKRSSQGSPQNRELGSQVVRPSTATSTPRYGGSSQSFRSLNDLLGIKKTPDNPLASPYEQRNSAQAIPRTVEQRAPKRQKTSMPNQPTESPRAQSQIIDLTEPASGGNSTKKVNPVVKQITRNSETPIVAASASHQQRPALSKPAHPKRPNPPVSTQHSIPASSEVNSSPTLPENGPRPATRLVPPRRPLNSASTPAPPTHTRGPPEALPTPSSTTPSRKEPSESIVTTRVGEQPHGCESGPQNAPRNPPRPQRPVPPLSRSSIPATSNVSVTGSISDGAMPAEASRPQEALSSNQPAVGCENQAQDAQPPTQPQRRPPVPISSLTTSDTSASRPLSRRPSPAVSNSAQPTENVPSNMPPPSRSLSARSSETPSGTLRMGTGKPRRKLMYSALLPGASRAPLEKTPSSLPASKEKEPIAEPKESELVFTCYLSSNDEFMPSSSTQFIFDQMLDGSGVKPSSNALNGRRSVDSPLRKSLSDPTTLVGGQHRTKTSVNVQPIIEEPKEQGPWTSEALDLFDFWPAGRPKPTERNEDP</sequence>
<evidence type="ECO:0000313" key="4">
    <source>
        <dbReference type="Proteomes" id="UP001152646"/>
    </source>
</evidence>
<evidence type="ECO:0000256" key="1">
    <source>
        <dbReference type="SAM" id="MobiDB-lite"/>
    </source>
</evidence>
<feature type="compositionally biased region" description="Polar residues" evidence="1">
    <location>
        <begin position="450"/>
        <end position="463"/>
    </location>
</feature>
<feature type="compositionally biased region" description="Polar residues" evidence="1">
    <location>
        <begin position="261"/>
        <end position="279"/>
    </location>
</feature>
<feature type="region of interest" description="Disordered" evidence="1">
    <location>
        <begin position="108"/>
        <end position="201"/>
    </location>
</feature>
<feature type="compositionally biased region" description="Pro residues" evidence="1">
    <location>
        <begin position="418"/>
        <end position="428"/>
    </location>
</feature>
<dbReference type="EMBL" id="CAJVPA010000250">
    <property type="protein sequence ID" value="CAG8424180.1"/>
    <property type="molecule type" value="Genomic_DNA"/>
</dbReference>